<dbReference type="EMBL" id="CM042049">
    <property type="protein sequence ID" value="KAI3747245.1"/>
    <property type="molecule type" value="Genomic_DNA"/>
</dbReference>
<protein>
    <submittedName>
        <fullName evidence="1">Uncharacterized protein</fullName>
    </submittedName>
</protein>
<dbReference type="Proteomes" id="UP001055879">
    <property type="component" value="Linkage Group LG03"/>
</dbReference>
<gene>
    <name evidence="1" type="ORF">L6452_09698</name>
</gene>
<proteinExistence type="predicted"/>
<sequence length="105" mass="10878">MELKAGAVDPDAIEGVEDSNREQELKRKRVLPILVVAKVGVAEAGFGAIADPKETKTSNGKEVVAGTDVEKTILEVALVVMVDMTAAVVVAGLCCSPCIGSANRI</sequence>
<keyword evidence="2" id="KW-1185">Reference proteome</keyword>
<evidence type="ECO:0000313" key="2">
    <source>
        <dbReference type="Proteomes" id="UP001055879"/>
    </source>
</evidence>
<accession>A0ACB9DL75</accession>
<organism evidence="1 2">
    <name type="scientific">Arctium lappa</name>
    <name type="common">Greater burdock</name>
    <name type="synonym">Lappa major</name>
    <dbReference type="NCBI Taxonomy" id="4217"/>
    <lineage>
        <taxon>Eukaryota</taxon>
        <taxon>Viridiplantae</taxon>
        <taxon>Streptophyta</taxon>
        <taxon>Embryophyta</taxon>
        <taxon>Tracheophyta</taxon>
        <taxon>Spermatophyta</taxon>
        <taxon>Magnoliopsida</taxon>
        <taxon>eudicotyledons</taxon>
        <taxon>Gunneridae</taxon>
        <taxon>Pentapetalae</taxon>
        <taxon>asterids</taxon>
        <taxon>campanulids</taxon>
        <taxon>Asterales</taxon>
        <taxon>Asteraceae</taxon>
        <taxon>Carduoideae</taxon>
        <taxon>Cardueae</taxon>
        <taxon>Arctiinae</taxon>
        <taxon>Arctium</taxon>
    </lineage>
</organism>
<reference evidence="1 2" key="2">
    <citation type="journal article" date="2022" name="Mol. Ecol. Resour.">
        <title>The genomes of chicory, endive, great burdock and yacon provide insights into Asteraceae paleo-polyploidization history and plant inulin production.</title>
        <authorList>
            <person name="Fan W."/>
            <person name="Wang S."/>
            <person name="Wang H."/>
            <person name="Wang A."/>
            <person name="Jiang F."/>
            <person name="Liu H."/>
            <person name="Zhao H."/>
            <person name="Xu D."/>
            <person name="Zhang Y."/>
        </authorList>
    </citation>
    <scope>NUCLEOTIDE SEQUENCE [LARGE SCALE GENOMIC DNA]</scope>
    <source>
        <strain evidence="2">cv. Niubang</strain>
    </source>
</reference>
<name>A0ACB9DL75_ARCLA</name>
<comment type="caution">
    <text evidence="1">The sequence shown here is derived from an EMBL/GenBank/DDBJ whole genome shotgun (WGS) entry which is preliminary data.</text>
</comment>
<evidence type="ECO:0000313" key="1">
    <source>
        <dbReference type="EMBL" id="KAI3747245.1"/>
    </source>
</evidence>
<reference evidence="2" key="1">
    <citation type="journal article" date="2022" name="Mol. Ecol. Resour.">
        <title>The genomes of chicory, endive, great burdock and yacon provide insights into Asteraceae palaeo-polyploidization history and plant inulin production.</title>
        <authorList>
            <person name="Fan W."/>
            <person name="Wang S."/>
            <person name="Wang H."/>
            <person name="Wang A."/>
            <person name="Jiang F."/>
            <person name="Liu H."/>
            <person name="Zhao H."/>
            <person name="Xu D."/>
            <person name="Zhang Y."/>
        </authorList>
    </citation>
    <scope>NUCLEOTIDE SEQUENCE [LARGE SCALE GENOMIC DNA]</scope>
    <source>
        <strain evidence="2">cv. Niubang</strain>
    </source>
</reference>